<sequence length="324" mass="36144">MVKQNVLKTLYENLENCVSGEDIASKLNISKEELLDQIESLKEDGYVIESSDGDMYCLRKTPNLLLPYELKRNLETEYMGHEVHYFKKVDSTNEVAKKLAEEGSPEGTLVVAESQSRGRGRRGKKWVSPEGGVWMSMILRPEIPPMNAPQLTLVTGVAVAETLKSECGLDVGIKWPNDILIGDKKVCGILTEVSATVDMVDYVVVGIGIDLNVDVDLFPPELRSGATSLKMELEREIQSVKLVQKFLINFEKTYGDFKEGKFPEILKEWRILSTTIGNYVEVHKRGRTLKGEAVGINKDGVLIVELDDGTLKKVLSGECIHVKK</sequence>
<evidence type="ECO:0000256" key="3">
    <source>
        <dbReference type="ARBA" id="ARBA00022840"/>
    </source>
</evidence>
<keyword evidence="3" id="KW-0067">ATP-binding</keyword>
<dbReference type="PATRIC" id="fig|129848.4.peg.1411"/>
<gene>
    <name evidence="5" type="primary">birA</name>
    <name evidence="5" type="ORF">MCBB_1385</name>
</gene>
<dbReference type="SUPFAM" id="SSF50037">
    <property type="entry name" value="C-terminal domain of transcriptional repressors"/>
    <property type="match status" value="1"/>
</dbReference>
<accession>A0A1D3L2Q9</accession>
<name>A0A1D3L2Q9_9EURY</name>
<dbReference type="GO" id="GO:0005524">
    <property type="term" value="F:ATP binding"/>
    <property type="evidence" value="ECO:0007669"/>
    <property type="project" value="UniProtKB-KW"/>
</dbReference>
<dbReference type="PANTHER" id="PTHR12835">
    <property type="entry name" value="BIOTIN PROTEIN LIGASE"/>
    <property type="match status" value="1"/>
</dbReference>
<dbReference type="GO" id="GO:0004077">
    <property type="term" value="F:biotin--[biotin carboxyl-carrier protein] ligase activity"/>
    <property type="evidence" value="ECO:0007669"/>
    <property type="project" value="UniProtKB-EC"/>
</dbReference>
<reference evidence="5 6" key="1">
    <citation type="submission" date="2016-08" db="EMBL/GenBank/DDBJ databases">
        <authorList>
            <person name="Seilhamer J.J."/>
        </authorList>
    </citation>
    <scope>NUCLEOTIDE SEQUENCE [LARGE SCALE GENOMIC DNA]</scope>
    <source>
        <strain evidence="5">Buetzberg</strain>
    </source>
</reference>
<dbReference type="Gene3D" id="2.30.30.100">
    <property type="match status" value="1"/>
</dbReference>
<dbReference type="InterPro" id="IPR036390">
    <property type="entry name" value="WH_DNA-bd_sf"/>
</dbReference>
<dbReference type="PANTHER" id="PTHR12835:SF5">
    <property type="entry name" value="BIOTIN--PROTEIN LIGASE"/>
    <property type="match status" value="1"/>
</dbReference>
<dbReference type="InterPro" id="IPR008988">
    <property type="entry name" value="Transcriptional_repressor_C"/>
</dbReference>
<dbReference type="InterPro" id="IPR036388">
    <property type="entry name" value="WH-like_DNA-bd_sf"/>
</dbReference>
<dbReference type="InterPro" id="IPR004408">
    <property type="entry name" value="Biotin_CoA_COase_ligase"/>
</dbReference>
<evidence type="ECO:0000256" key="2">
    <source>
        <dbReference type="ARBA" id="ARBA00022741"/>
    </source>
</evidence>
<dbReference type="Pfam" id="PF08279">
    <property type="entry name" value="HTH_11"/>
    <property type="match status" value="1"/>
</dbReference>
<dbReference type="GeneID" id="30412228"/>
<evidence type="ECO:0000259" key="4">
    <source>
        <dbReference type="PROSITE" id="PS51733"/>
    </source>
</evidence>
<dbReference type="InterPro" id="IPR013196">
    <property type="entry name" value="HTH_11"/>
</dbReference>
<keyword evidence="2" id="KW-0547">Nucleotide-binding</keyword>
<dbReference type="NCBIfam" id="TIGR00121">
    <property type="entry name" value="birA_ligase"/>
    <property type="match status" value="1"/>
</dbReference>
<dbReference type="Gene3D" id="3.30.930.10">
    <property type="entry name" value="Bira Bifunctional Protein, Domain 2"/>
    <property type="match status" value="1"/>
</dbReference>
<feature type="domain" description="BPL/LPL catalytic" evidence="4">
    <location>
        <begin position="68"/>
        <end position="258"/>
    </location>
</feature>
<dbReference type="STRING" id="118062.MCBB_1385"/>
<keyword evidence="6" id="KW-1185">Reference proteome</keyword>
<dbReference type="Pfam" id="PF02237">
    <property type="entry name" value="BPL_C"/>
    <property type="match status" value="1"/>
</dbReference>
<dbReference type="SUPFAM" id="SSF55681">
    <property type="entry name" value="Class II aaRS and biotin synthetases"/>
    <property type="match status" value="1"/>
</dbReference>
<evidence type="ECO:0000313" key="5">
    <source>
        <dbReference type="EMBL" id="SCG85942.1"/>
    </source>
</evidence>
<dbReference type="RefSeq" id="WP_071907054.1">
    <property type="nucleotide sequence ID" value="NZ_LT607756.1"/>
</dbReference>
<evidence type="ECO:0000313" key="6">
    <source>
        <dbReference type="Proteomes" id="UP000094707"/>
    </source>
</evidence>
<organism evidence="5 6">
    <name type="scientific">Methanobacterium congolense</name>
    <dbReference type="NCBI Taxonomy" id="118062"/>
    <lineage>
        <taxon>Archaea</taxon>
        <taxon>Methanobacteriati</taxon>
        <taxon>Methanobacteriota</taxon>
        <taxon>Methanomada group</taxon>
        <taxon>Methanobacteria</taxon>
        <taxon>Methanobacteriales</taxon>
        <taxon>Methanobacteriaceae</taxon>
        <taxon>Methanobacterium</taxon>
    </lineage>
</organism>
<dbReference type="GO" id="GO:0005737">
    <property type="term" value="C:cytoplasm"/>
    <property type="evidence" value="ECO:0007669"/>
    <property type="project" value="TreeGrafter"/>
</dbReference>
<dbReference type="InterPro" id="IPR045864">
    <property type="entry name" value="aa-tRNA-synth_II/BPL/LPL"/>
</dbReference>
<proteinExistence type="inferred from homology"/>
<evidence type="ECO:0000256" key="1">
    <source>
        <dbReference type="ARBA" id="ARBA00022598"/>
    </source>
</evidence>
<dbReference type="Pfam" id="PF03099">
    <property type="entry name" value="BPL_LplA_LipB"/>
    <property type="match status" value="1"/>
</dbReference>
<dbReference type="CDD" id="cd16442">
    <property type="entry name" value="BPL"/>
    <property type="match status" value="1"/>
</dbReference>
<dbReference type="OrthoDB" id="46252at2157"/>
<dbReference type="SUPFAM" id="SSF46785">
    <property type="entry name" value="Winged helix' DNA-binding domain"/>
    <property type="match status" value="1"/>
</dbReference>
<dbReference type="KEGG" id="mcub:MCBB_1385"/>
<dbReference type="PROSITE" id="PS51733">
    <property type="entry name" value="BPL_LPL_CATALYTIC"/>
    <property type="match status" value="1"/>
</dbReference>
<dbReference type="EMBL" id="LT607756">
    <property type="protein sequence ID" value="SCG85942.1"/>
    <property type="molecule type" value="Genomic_DNA"/>
</dbReference>
<dbReference type="GO" id="GO:0006355">
    <property type="term" value="P:regulation of DNA-templated transcription"/>
    <property type="evidence" value="ECO:0007669"/>
    <property type="project" value="InterPro"/>
</dbReference>
<dbReference type="Proteomes" id="UP000094707">
    <property type="component" value="Chromosome I"/>
</dbReference>
<dbReference type="AlphaFoldDB" id="A0A1D3L2Q9"/>
<dbReference type="InterPro" id="IPR004143">
    <property type="entry name" value="BPL_LPL_catalytic"/>
</dbReference>
<protein>
    <submittedName>
        <fullName evidence="5">Bifunctional ligase/repressor BirA</fullName>
        <ecNumber evidence="5">6.3.4.15</ecNumber>
    </submittedName>
</protein>
<keyword evidence="1 5" id="KW-0436">Ligase</keyword>
<dbReference type="InterPro" id="IPR003142">
    <property type="entry name" value="BPL_C"/>
</dbReference>
<dbReference type="EC" id="6.3.4.15" evidence="5"/>
<dbReference type="Gene3D" id="1.10.10.10">
    <property type="entry name" value="Winged helix-like DNA-binding domain superfamily/Winged helix DNA-binding domain"/>
    <property type="match status" value="1"/>
</dbReference>
<dbReference type="HAMAP" id="MF_00978">
    <property type="entry name" value="Bifunct_BirA"/>
    <property type="match status" value="1"/>
</dbReference>
<dbReference type="InterPro" id="IPR030855">
    <property type="entry name" value="Bifunct_BirA"/>
</dbReference>